<feature type="transmembrane region" description="Helical" evidence="14">
    <location>
        <begin position="158"/>
        <end position="185"/>
    </location>
</feature>
<evidence type="ECO:0000256" key="7">
    <source>
        <dbReference type="ARBA" id="ARBA00022692"/>
    </source>
</evidence>
<feature type="transmembrane region" description="Helical" evidence="14">
    <location>
        <begin position="12"/>
        <end position="30"/>
    </location>
</feature>
<dbReference type="Pfam" id="PF13432">
    <property type="entry name" value="TPR_16"/>
    <property type="match status" value="1"/>
</dbReference>
<dbReference type="GO" id="GO:0004169">
    <property type="term" value="F:dolichyl-phosphate-mannose-protein mannosyltransferase activity"/>
    <property type="evidence" value="ECO:0007669"/>
    <property type="project" value="UniProtKB-EC"/>
</dbReference>
<dbReference type="InterPro" id="IPR011990">
    <property type="entry name" value="TPR-like_helical_dom_sf"/>
</dbReference>
<evidence type="ECO:0000259" key="15">
    <source>
        <dbReference type="Pfam" id="PF08409"/>
    </source>
</evidence>
<feature type="transmembrane region" description="Helical" evidence="14">
    <location>
        <begin position="425"/>
        <end position="443"/>
    </location>
</feature>
<evidence type="ECO:0000256" key="14">
    <source>
        <dbReference type="SAM" id="Phobius"/>
    </source>
</evidence>
<reference evidence="16" key="1">
    <citation type="submission" date="2023-03" db="EMBL/GenBank/DDBJ databases">
        <authorList>
            <person name="Steffen K."/>
            <person name="Cardenas P."/>
        </authorList>
    </citation>
    <scope>NUCLEOTIDE SEQUENCE</scope>
</reference>
<keyword evidence="6" id="KW-0808">Transferase</keyword>
<dbReference type="Gene3D" id="1.25.40.10">
    <property type="entry name" value="Tetratricopeptide repeat domain"/>
    <property type="match status" value="2"/>
</dbReference>
<dbReference type="InterPro" id="IPR019734">
    <property type="entry name" value="TPR_rpt"/>
</dbReference>
<evidence type="ECO:0000256" key="2">
    <source>
        <dbReference type="ARBA" id="ARBA00004240"/>
    </source>
</evidence>
<proteinExistence type="inferred from homology"/>
<evidence type="ECO:0000256" key="5">
    <source>
        <dbReference type="ARBA" id="ARBA00012839"/>
    </source>
</evidence>
<dbReference type="SMART" id="SM00028">
    <property type="entry name" value="TPR"/>
    <property type="match status" value="5"/>
</dbReference>
<dbReference type="AlphaFoldDB" id="A0AA35SL44"/>
<keyword evidence="17" id="KW-1185">Reference proteome</keyword>
<evidence type="ECO:0000256" key="13">
    <source>
        <dbReference type="PROSITE-ProRule" id="PRU00339"/>
    </source>
</evidence>
<evidence type="ECO:0000256" key="9">
    <source>
        <dbReference type="ARBA" id="ARBA00022803"/>
    </source>
</evidence>
<dbReference type="GO" id="GO:0016020">
    <property type="term" value="C:membrane"/>
    <property type="evidence" value="ECO:0007669"/>
    <property type="project" value="UniProtKB-SubCell"/>
</dbReference>
<comment type="similarity">
    <text evidence="4">Belongs to the TMTC family.</text>
</comment>
<accession>A0AA35SL44</accession>
<feature type="transmembrane region" description="Helical" evidence="14">
    <location>
        <begin position="368"/>
        <end position="392"/>
    </location>
</feature>
<feature type="repeat" description="TPR" evidence="13">
    <location>
        <begin position="688"/>
        <end position="721"/>
    </location>
</feature>
<feature type="transmembrane region" description="Helical" evidence="14">
    <location>
        <begin position="257"/>
        <end position="277"/>
    </location>
</feature>
<dbReference type="PANTHER" id="PTHR44395:SF1">
    <property type="entry name" value="PROTEIN O-MANNOSYL-TRANSFERASE TMTC3"/>
    <property type="match status" value="1"/>
</dbReference>
<feature type="domain" description="DUF1736" evidence="15">
    <location>
        <begin position="282"/>
        <end position="351"/>
    </location>
</feature>
<dbReference type="PROSITE" id="PS50005">
    <property type="entry name" value="TPR"/>
    <property type="match status" value="1"/>
</dbReference>
<evidence type="ECO:0000256" key="12">
    <source>
        <dbReference type="ARBA" id="ARBA00023136"/>
    </source>
</evidence>
<name>A0AA35SL44_GEOBA</name>
<keyword evidence="11 14" id="KW-1133">Transmembrane helix</keyword>
<comment type="pathway">
    <text evidence="3">Protein modification; protein glycosylation.</text>
</comment>
<keyword evidence="12 14" id="KW-0472">Membrane</keyword>
<evidence type="ECO:0000313" key="17">
    <source>
        <dbReference type="Proteomes" id="UP001174909"/>
    </source>
</evidence>
<dbReference type="EC" id="2.4.1.109" evidence="5"/>
<feature type="transmembrane region" description="Helical" evidence="14">
    <location>
        <begin position="197"/>
        <end position="215"/>
    </location>
</feature>
<evidence type="ECO:0000256" key="1">
    <source>
        <dbReference type="ARBA" id="ARBA00004141"/>
    </source>
</evidence>
<feature type="transmembrane region" description="Helical" evidence="14">
    <location>
        <begin position="111"/>
        <end position="137"/>
    </location>
</feature>
<dbReference type="Pfam" id="PF08409">
    <property type="entry name" value="TMTC_DUF1736"/>
    <property type="match status" value="1"/>
</dbReference>
<feature type="transmembrane region" description="Helical" evidence="14">
    <location>
        <begin position="398"/>
        <end position="418"/>
    </location>
</feature>
<evidence type="ECO:0000256" key="10">
    <source>
        <dbReference type="ARBA" id="ARBA00022824"/>
    </source>
</evidence>
<gene>
    <name evidence="16" type="ORF">GBAR_LOCUS18177</name>
</gene>
<evidence type="ECO:0000256" key="11">
    <source>
        <dbReference type="ARBA" id="ARBA00022989"/>
    </source>
</evidence>
<keyword evidence="10" id="KW-0256">Endoplasmic reticulum</keyword>
<dbReference type="SUPFAM" id="SSF48452">
    <property type="entry name" value="TPR-like"/>
    <property type="match status" value="1"/>
</dbReference>
<evidence type="ECO:0000313" key="16">
    <source>
        <dbReference type="EMBL" id="CAI8032105.1"/>
    </source>
</evidence>
<dbReference type="EMBL" id="CASHTH010002584">
    <property type="protein sequence ID" value="CAI8032105.1"/>
    <property type="molecule type" value="Genomic_DNA"/>
</dbReference>
<evidence type="ECO:0000256" key="6">
    <source>
        <dbReference type="ARBA" id="ARBA00022679"/>
    </source>
</evidence>
<sequence length="767" mass="86525">MPALESRTTGVHISAVLCALVAVAVFYNSLQCGLVFDDESAIKKNKDLRPELRPWWDLLKHDFWGATLTHKDSHKSYRPLTVATFRLNYMLHELEPLGYHLVNVLLHSAVVYLYVLLCGVVFSEVWPALIAGLLFAVHPIHTEAVSKPILFDCKNLRIIIMQVASVVGRAETLSAIFFLSAFFAFRLSATPRSKGLTGWYWLGVCLVSTACSVLSKEQGLTVMAVCVIYDFFCLQKMDLNLLLKSFPHSLSLPTSFLKRTAVLTAFTIVAVVMRFRIMGGAPKVFDKQINPPVGLDTPYRQLSWLYLTFVNSWLLLNPYNLCADWRFGTAPLITSLMDPHNLLTVLTLAAVVYAGLFSVSGSSRGHKVAVFSLSLLVLPYLPASNLFFPVGFVVAERVLYLPSMGFCMMVGFGAHRIFKSINSSALRGIFSFLIVGVLSVHSLKTGLRNRDWISEHSIYASAVRINPNHGPMLTNLGAVYVVNKDLKNYTMAEILFKRCVDILPEYPRGLSNYAGLLDATKRRRQAQKVMRQAIEMGLQHTAMNQLENIYHLLRMFQKDTGREEDELELCDFALRHYPATAHLFFHRGRILKRMNRTSEAVSDLEIAVQTPIFLPDINHHLGLTYVAAGLPGKAERSFRAELAGNPGSVDSLLQLGVVLVKTGTGDHGRLREAQKYLQQVLSVQPRNREALFHQALAYYHLQNLQKSEEFFLNLLQLSPTDREGLYYLGLVYYKAQKYEKAVDVWKKLDRNYRDVDTQLKLAKKHSK</sequence>
<evidence type="ECO:0000256" key="8">
    <source>
        <dbReference type="ARBA" id="ARBA00022737"/>
    </source>
</evidence>
<comment type="caution">
    <text evidence="16">The sequence shown here is derived from an EMBL/GenBank/DDBJ whole genome shotgun (WGS) entry which is preliminary data.</text>
</comment>
<dbReference type="Pfam" id="PF13174">
    <property type="entry name" value="TPR_6"/>
    <property type="match status" value="1"/>
</dbReference>
<evidence type="ECO:0000256" key="4">
    <source>
        <dbReference type="ARBA" id="ARBA00007882"/>
    </source>
</evidence>
<organism evidence="16 17">
    <name type="scientific">Geodia barretti</name>
    <name type="common">Barrett's horny sponge</name>
    <dbReference type="NCBI Taxonomy" id="519541"/>
    <lineage>
        <taxon>Eukaryota</taxon>
        <taxon>Metazoa</taxon>
        <taxon>Porifera</taxon>
        <taxon>Demospongiae</taxon>
        <taxon>Heteroscleromorpha</taxon>
        <taxon>Tetractinellida</taxon>
        <taxon>Astrophorina</taxon>
        <taxon>Geodiidae</taxon>
        <taxon>Geodia</taxon>
    </lineage>
</organism>
<comment type="subcellular location">
    <subcellularLocation>
        <location evidence="2">Endoplasmic reticulum</location>
    </subcellularLocation>
    <subcellularLocation>
        <location evidence="1">Membrane</location>
        <topology evidence="1">Multi-pass membrane protein</topology>
    </subcellularLocation>
</comment>
<dbReference type="PANTHER" id="PTHR44395">
    <property type="match status" value="1"/>
</dbReference>
<dbReference type="GO" id="GO:0005783">
    <property type="term" value="C:endoplasmic reticulum"/>
    <property type="evidence" value="ECO:0007669"/>
    <property type="project" value="UniProtKB-SubCell"/>
</dbReference>
<evidence type="ECO:0000256" key="3">
    <source>
        <dbReference type="ARBA" id="ARBA00004922"/>
    </source>
</evidence>
<dbReference type="InterPro" id="IPR013618">
    <property type="entry name" value="TMTC_DUF1736"/>
</dbReference>
<feature type="transmembrane region" description="Helical" evidence="14">
    <location>
        <begin position="341"/>
        <end position="361"/>
    </location>
</feature>
<keyword evidence="7 14" id="KW-0812">Transmembrane</keyword>
<keyword evidence="9 13" id="KW-0802">TPR repeat</keyword>
<dbReference type="Proteomes" id="UP001174909">
    <property type="component" value="Unassembled WGS sequence"/>
</dbReference>
<protein>
    <recommendedName>
        <fullName evidence="5">dolichyl-phosphate-mannose--protein mannosyltransferase</fullName>
        <ecNumber evidence="5">2.4.1.109</ecNumber>
    </recommendedName>
</protein>
<keyword evidence="8" id="KW-0677">Repeat</keyword>